<dbReference type="Gene3D" id="3.40.50.150">
    <property type="entry name" value="Vaccinia Virus protein VP39"/>
    <property type="match status" value="1"/>
</dbReference>
<dbReference type="EMBL" id="OMOR01000001">
    <property type="protein sequence ID" value="SPH19439.1"/>
    <property type="molecule type" value="Genomic_DNA"/>
</dbReference>
<keyword evidence="5" id="KW-1185">Reference proteome</keyword>
<evidence type="ECO:0000313" key="5">
    <source>
        <dbReference type="Proteomes" id="UP000244880"/>
    </source>
</evidence>
<gene>
    <name evidence="4" type="ORF">ASD8599_00163</name>
</gene>
<evidence type="ECO:0000256" key="1">
    <source>
        <dbReference type="ARBA" id="ARBA00022603"/>
    </source>
</evidence>
<evidence type="ECO:0000256" key="3">
    <source>
        <dbReference type="SAM" id="MobiDB-lite"/>
    </source>
</evidence>
<dbReference type="InterPro" id="IPR029063">
    <property type="entry name" value="SAM-dependent_MTases_sf"/>
</dbReference>
<dbReference type="PANTHER" id="PTHR13090">
    <property type="entry name" value="ARGININE-HYDROXYLASE NDUFAF5, MITOCHONDRIAL"/>
    <property type="match status" value="1"/>
</dbReference>
<protein>
    <recommendedName>
        <fullName evidence="6">Methyltransferase type 11 domain-containing protein</fullName>
    </recommendedName>
</protein>
<dbReference type="AlphaFoldDB" id="A0A2R8B8W0"/>
<evidence type="ECO:0000313" key="4">
    <source>
        <dbReference type="EMBL" id="SPH19439.1"/>
    </source>
</evidence>
<keyword evidence="1" id="KW-0489">Methyltransferase</keyword>
<evidence type="ECO:0008006" key="6">
    <source>
        <dbReference type="Google" id="ProtNLM"/>
    </source>
</evidence>
<name>A0A2R8B8W0_9RHOB</name>
<proteinExistence type="predicted"/>
<dbReference type="GO" id="GO:0008168">
    <property type="term" value="F:methyltransferase activity"/>
    <property type="evidence" value="ECO:0007669"/>
    <property type="project" value="UniProtKB-KW"/>
</dbReference>
<keyword evidence="2" id="KW-0808">Transferase</keyword>
<organism evidence="4 5">
    <name type="scientific">Ascidiaceihabitans donghaensis</name>
    <dbReference type="NCBI Taxonomy" id="1510460"/>
    <lineage>
        <taxon>Bacteria</taxon>
        <taxon>Pseudomonadati</taxon>
        <taxon>Pseudomonadota</taxon>
        <taxon>Alphaproteobacteria</taxon>
        <taxon>Rhodobacterales</taxon>
        <taxon>Paracoccaceae</taxon>
        <taxon>Ascidiaceihabitans</taxon>
    </lineage>
</organism>
<reference evidence="4 5" key="1">
    <citation type="submission" date="2018-03" db="EMBL/GenBank/DDBJ databases">
        <authorList>
            <person name="Keele B.F."/>
        </authorList>
    </citation>
    <scope>NUCLEOTIDE SEQUENCE [LARGE SCALE GENOMIC DNA]</scope>
    <source>
        <strain evidence="4 5">CECT 8599</strain>
    </source>
</reference>
<feature type="region of interest" description="Disordered" evidence="3">
    <location>
        <begin position="203"/>
        <end position="232"/>
    </location>
</feature>
<dbReference type="GO" id="GO:0032259">
    <property type="term" value="P:methylation"/>
    <property type="evidence" value="ECO:0007669"/>
    <property type="project" value="UniProtKB-KW"/>
</dbReference>
<evidence type="ECO:0000256" key="2">
    <source>
        <dbReference type="ARBA" id="ARBA00022679"/>
    </source>
</evidence>
<dbReference type="Proteomes" id="UP000244880">
    <property type="component" value="Unassembled WGS sequence"/>
</dbReference>
<dbReference type="PANTHER" id="PTHR13090:SF1">
    <property type="entry name" value="ARGININE-HYDROXYLASE NDUFAF5, MITOCHONDRIAL"/>
    <property type="match status" value="1"/>
</dbReference>
<dbReference type="InterPro" id="IPR050602">
    <property type="entry name" value="Malonyl-ACP_OMT"/>
</dbReference>
<accession>A0A2R8B8W0</accession>
<sequence>MVNRTFNSAAVVSGFPDLWRKLMPNAHSVADKDVLELGMGAHDLVIHTLALHWANDPVGQIIQCKRSLQKDGLFLAATFGGQTLHELRACLGQAEIETSGGLSPRIAPMGELRDLGGLLQRAGFALPVADVLPLTVNYRDLWHLMQDLRHMGEANALQERLRFPTHRRVFERAAELYAQTYPTPEGGIAATFEIVMLTGWAPDESQPKPLRPGSAEARLADALGTDENRLPD</sequence>
<dbReference type="SUPFAM" id="SSF53335">
    <property type="entry name" value="S-adenosyl-L-methionine-dependent methyltransferases"/>
    <property type="match status" value="1"/>
</dbReference>